<name>A0A6G9YFM6_9NOCA</name>
<dbReference type="Pfam" id="PF22691">
    <property type="entry name" value="Thiolase_C_1"/>
    <property type="match status" value="1"/>
</dbReference>
<reference evidence="3 4" key="1">
    <citation type="journal article" date="2019" name="ACS Chem. Biol.">
        <title>Identification and Mobilization of a Cryptic Antibiotic Biosynthesis Gene Locus from a Human-Pathogenic Nocardia Isolate.</title>
        <authorList>
            <person name="Herisse M."/>
            <person name="Ishida K."/>
            <person name="Porter J.L."/>
            <person name="Howden B."/>
            <person name="Hertweck C."/>
            <person name="Stinear T.P."/>
            <person name="Pidot S.J."/>
        </authorList>
    </citation>
    <scope>NUCLEOTIDE SEQUENCE [LARGE SCALE GENOMIC DNA]</scope>
    <source>
        <strain evidence="3 4">AUSMDU00012717</strain>
    </source>
</reference>
<evidence type="ECO:0000313" key="3">
    <source>
        <dbReference type="EMBL" id="QIS11984.1"/>
    </source>
</evidence>
<feature type="domain" description="Thiolase N-terminal" evidence="1">
    <location>
        <begin position="4"/>
        <end position="189"/>
    </location>
</feature>
<accession>A0A6G9YFM6</accession>
<evidence type="ECO:0000259" key="1">
    <source>
        <dbReference type="Pfam" id="PF00108"/>
    </source>
</evidence>
<feature type="domain" description="Thiolase C-terminal" evidence="2">
    <location>
        <begin position="265"/>
        <end position="375"/>
    </location>
</feature>
<dbReference type="InterPro" id="IPR016039">
    <property type="entry name" value="Thiolase-like"/>
</dbReference>
<proteinExistence type="predicted"/>
<dbReference type="InterPro" id="IPR055140">
    <property type="entry name" value="Thiolase_C_2"/>
</dbReference>
<evidence type="ECO:0000259" key="2">
    <source>
        <dbReference type="Pfam" id="PF22691"/>
    </source>
</evidence>
<dbReference type="Gene3D" id="3.40.47.10">
    <property type="match status" value="1"/>
</dbReference>
<dbReference type="KEGG" id="nah:F5544_20600"/>
<dbReference type="PANTHER" id="PTHR42870">
    <property type="entry name" value="ACETYL-COA C-ACETYLTRANSFERASE"/>
    <property type="match status" value="1"/>
</dbReference>
<keyword evidence="4" id="KW-1185">Reference proteome</keyword>
<dbReference type="Pfam" id="PF00108">
    <property type="entry name" value="Thiolase_N"/>
    <property type="match status" value="1"/>
</dbReference>
<evidence type="ECO:0000313" key="4">
    <source>
        <dbReference type="Proteomes" id="UP000503540"/>
    </source>
</evidence>
<dbReference type="PIRSF" id="PIRSF000429">
    <property type="entry name" value="Ac-CoA_Ac_transf"/>
    <property type="match status" value="1"/>
</dbReference>
<gene>
    <name evidence="3" type="ORF">F5544_20600</name>
</gene>
<dbReference type="PANTHER" id="PTHR42870:SF1">
    <property type="entry name" value="NON-SPECIFIC LIPID-TRANSFER PROTEIN-LIKE 2"/>
    <property type="match status" value="1"/>
</dbReference>
<protein>
    <submittedName>
        <fullName evidence="3">Thiolase family protein</fullName>
    </submittedName>
</protein>
<sequence>MTEVRIAGAARTAYGRFPDRSFGELTRQALTACLRDAGADPTDIGAVYFANAGQGATTGQHTIRGQVALRDTGLAGVPVFNVENACASGASAFHLAHTAIRAGQVDVALAIGVEQLSIADRSTAAHLFDGGIDVANRDRDLERLGVRLGDGTVFMAIYAALARDHGLEPRQLAAVAAKNRGHAALNPLATYRKPLTVAEILADRVIAAPLTKPMCAPIGDGAAAILLCRKGSRFDNERAVRVRASVVASATEREPGDDADHIGRRLARIAYAQAGIGPADIALAEVHDATAAGEILQTGFLGLADPDAAARGETALGGRLPVNTSGGLECNGHPIGATGLGQLYELVTQLRGEAGARQVAGARIGLAENGGGFLGVEEAAAAVTILEAP</sequence>
<dbReference type="InterPro" id="IPR020616">
    <property type="entry name" value="Thiolase_N"/>
</dbReference>
<dbReference type="RefSeq" id="WP_167474732.1">
    <property type="nucleotide sequence ID" value="NZ_CP046172.1"/>
</dbReference>
<dbReference type="AlphaFoldDB" id="A0A6G9YFM6"/>
<dbReference type="InterPro" id="IPR002155">
    <property type="entry name" value="Thiolase"/>
</dbReference>
<dbReference type="GO" id="GO:0016747">
    <property type="term" value="F:acyltransferase activity, transferring groups other than amino-acyl groups"/>
    <property type="evidence" value="ECO:0007669"/>
    <property type="project" value="InterPro"/>
</dbReference>
<dbReference type="SUPFAM" id="SSF53901">
    <property type="entry name" value="Thiolase-like"/>
    <property type="match status" value="2"/>
</dbReference>
<dbReference type="CDD" id="cd00829">
    <property type="entry name" value="SCP-x_thiolase"/>
    <property type="match status" value="1"/>
</dbReference>
<dbReference type="EMBL" id="CP046172">
    <property type="protein sequence ID" value="QIS11984.1"/>
    <property type="molecule type" value="Genomic_DNA"/>
</dbReference>
<dbReference type="Proteomes" id="UP000503540">
    <property type="component" value="Chromosome"/>
</dbReference>
<organism evidence="3 4">
    <name type="scientific">Nocardia arthritidis</name>
    <dbReference type="NCBI Taxonomy" id="228602"/>
    <lineage>
        <taxon>Bacteria</taxon>
        <taxon>Bacillati</taxon>
        <taxon>Actinomycetota</taxon>
        <taxon>Actinomycetes</taxon>
        <taxon>Mycobacteriales</taxon>
        <taxon>Nocardiaceae</taxon>
        <taxon>Nocardia</taxon>
    </lineage>
</organism>